<comment type="caution">
    <text evidence="3">The sequence shown here is derived from an EMBL/GenBank/DDBJ whole genome shotgun (WGS) entry which is preliminary data.</text>
</comment>
<accession>A0A4R4E541</accession>
<dbReference type="InterPro" id="IPR000192">
    <property type="entry name" value="Aminotrans_V_dom"/>
</dbReference>
<evidence type="ECO:0000256" key="1">
    <source>
        <dbReference type="ARBA" id="ARBA00022898"/>
    </source>
</evidence>
<dbReference type="Gene3D" id="3.90.1150.10">
    <property type="entry name" value="Aspartate Aminotransferase, domain 1"/>
    <property type="match status" value="1"/>
</dbReference>
<dbReference type="SUPFAM" id="SSF53383">
    <property type="entry name" value="PLP-dependent transferases"/>
    <property type="match status" value="1"/>
</dbReference>
<dbReference type="Proteomes" id="UP000295164">
    <property type="component" value="Unassembled WGS sequence"/>
</dbReference>
<evidence type="ECO:0000313" key="4">
    <source>
        <dbReference type="Proteomes" id="UP000295164"/>
    </source>
</evidence>
<dbReference type="PANTHER" id="PTHR43092:SF6">
    <property type="entry name" value="BLR1280 PROTEIN"/>
    <property type="match status" value="1"/>
</dbReference>
<dbReference type="InterPro" id="IPR015421">
    <property type="entry name" value="PyrdxlP-dep_Trfase_major"/>
</dbReference>
<dbReference type="Pfam" id="PF00266">
    <property type="entry name" value="Aminotran_5"/>
    <property type="match status" value="1"/>
</dbReference>
<keyword evidence="3" id="KW-0032">Aminotransferase</keyword>
<dbReference type="InterPro" id="IPR015424">
    <property type="entry name" value="PyrdxlP-dep_Trfase"/>
</dbReference>
<reference evidence="3 4" key="1">
    <citation type="submission" date="2019-03" db="EMBL/GenBank/DDBJ databases">
        <authorList>
            <person name="Kim M.K.M."/>
        </authorList>
    </citation>
    <scope>NUCLEOTIDE SEQUENCE [LARGE SCALE GENOMIC DNA]</scope>
    <source>
        <strain evidence="3 4">17J68-15</strain>
    </source>
</reference>
<dbReference type="InterPro" id="IPR015422">
    <property type="entry name" value="PyrdxlP-dep_Trfase_small"/>
</dbReference>
<keyword evidence="4" id="KW-1185">Reference proteome</keyword>
<dbReference type="PANTHER" id="PTHR43092">
    <property type="entry name" value="L-CYSTEINE DESULFHYDRASE"/>
    <property type="match status" value="1"/>
</dbReference>
<dbReference type="GO" id="GO:0008483">
    <property type="term" value="F:transaminase activity"/>
    <property type="evidence" value="ECO:0007669"/>
    <property type="project" value="UniProtKB-KW"/>
</dbReference>
<organism evidence="3 4">
    <name type="scientific">Flaviaesturariibacter aridisoli</name>
    <dbReference type="NCBI Taxonomy" id="2545761"/>
    <lineage>
        <taxon>Bacteria</taxon>
        <taxon>Pseudomonadati</taxon>
        <taxon>Bacteroidota</taxon>
        <taxon>Chitinophagia</taxon>
        <taxon>Chitinophagales</taxon>
        <taxon>Chitinophagaceae</taxon>
        <taxon>Flaviaestuariibacter</taxon>
    </lineage>
</organism>
<dbReference type="EMBL" id="SKFH01000002">
    <property type="protein sequence ID" value="TCZ74599.1"/>
    <property type="molecule type" value="Genomic_DNA"/>
</dbReference>
<dbReference type="Gene3D" id="3.40.640.10">
    <property type="entry name" value="Type I PLP-dependent aspartate aminotransferase-like (Major domain)"/>
    <property type="match status" value="1"/>
</dbReference>
<dbReference type="AlphaFoldDB" id="A0A4R4E541"/>
<proteinExistence type="predicted"/>
<gene>
    <name evidence="3" type="ORF">E0486_02960</name>
</gene>
<evidence type="ECO:0000313" key="3">
    <source>
        <dbReference type="EMBL" id="TCZ74599.1"/>
    </source>
</evidence>
<evidence type="ECO:0000259" key="2">
    <source>
        <dbReference type="Pfam" id="PF00266"/>
    </source>
</evidence>
<protein>
    <submittedName>
        <fullName evidence="3">Aminotransferase class V-fold PLP-dependent enzyme</fullName>
    </submittedName>
</protein>
<sequence>MRRRSFLQHLSWLSTGVLAGMWQPAWSRNLHRSLEGAEGRSPAGLAGDEDFWSSVQHSFVRSSGLINLNNGGVSPAPKAVAEALKKNFDYCNEAPSYFLWRKLDKGREPLRAALAAAGGCAATSVAINRNASEGLDTVLLGLNLRAGDEVLACRQDYNHAIFTLEQRARRDGIVLRWVDLKLPSEEEAYLVRKYVEAFTPKTKLLLLTHVINWNGQVLPVAAIAAEARKRGIEVLVDGAHSFNQFPFSIDALNADYFVTSLHKWTYAPVGAGLLWVRPEKIAGLYPLHGHPDSGSSDIRKFESLGTRPFYIEQATTEALAFNAQIGIARKAERLNYLRNYWMDRVRPLPGVRLLSPTAPGFGCAIGLLSIDGRDPRTLESFLMNGYHIHSTVTDWAGLRGLRITPNVYTTLADLDTLVAGITAYVKTGG</sequence>
<dbReference type="OrthoDB" id="9804366at2"/>
<keyword evidence="1" id="KW-0663">Pyridoxal phosphate</keyword>
<name>A0A4R4E541_9BACT</name>
<keyword evidence="3" id="KW-0808">Transferase</keyword>
<feature type="domain" description="Aminotransferase class V" evidence="2">
    <location>
        <begin position="67"/>
        <end position="358"/>
    </location>
</feature>